<protein>
    <recommendedName>
        <fullName evidence="3">C2H2-type domain-containing protein</fullName>
    </recommendedName>
</protein>
<accession>A0A1E5D047</accession>
<gene>
    <name evidence="1" type="ORF">A130_15405</name>
</gene>
<dbReference type="EMBL" id="AJYW02000111">
    <property type="protein sequence ID" value="OEE76653.1"/>
    <property type="molecule type" value="Genomic_DNA"/>
</dbReference>
<dbReference type="AlphaFoldDB" id="A0A1E5D047"/>
<evidence type="ECO:0000313" key="1">
    <source>
        <dbReference type="EMBL" id="OEE76653.1"/>
    </source>
</evidence>
<organism evidence="1 2">
    <name type="scientific">Vibrio genomosp. F6 str. FF-238</name>
    <dbReference type="NCBI Taxonomy" id="1191298"/>
    <lineage>
        <taxon>Bacteria</taxon>
        <taxon>Pseudomonadati</taxon>
        <taxon>Pseudomonadota</taxon>
        <taxon>Gammaproteobacteria</taxon>
        <taxon>Vibrionales</taxon>
        <taxon>Vibrionaceae</taxon>
        <taxon>Vibrio</taxon>
    </lineage>
</organism>
<dbReference type="RefSeq" id="WP_017053828.1">
    <property type="nucleotide sequence ID" value="NZ_AJYW02000111.1"/>
</dbReference>
<evidence type="ECO:0000313" key="2">
    <source>
        <dbReference type="Proteomes" id="UP000094165"/>
    </source>
</evidence>
<keyword evidence="2" id="KW-1185">Reference proteome</keyword>
<proteinExistence type="predicted"/>
<reference evidence="1 2" key="1">
    <citation type="journal article" date="2012" name="Science">
        <title>Ecological populations of bacteria act as socially cohesive units of antibiotic production and resistance.</title>
        <authorList>
            <person name="Cordero O.X."/>
            <person name="Wildschutte H."/>
            <person name="Kirkup B."/>
            <person name="Proehl S."/>
            <person name="Ngo L."/>
            <person name="Hussain F."/>
            <person name="Le Roux F."/>
            <person name="Mincer T."/>
            <person name="Polz M.F."/>
        </authorList>
    </citation>
    <scope>NUCLEOTIDE SEQUENCE [LARGE SCALE GENOMIC DNA]</scope>
    <source>
        <strain evidence="1 2">FF-238</strain>
    </source>
</reference>
<sequence length="214" mass="23789">MSSCNRCGNPIEFRYVGGQCIPIHIHGGCIDSGNSAINDYSGYRESKESTCFSTSCPECQDEVYFIRHNGGSVWVDAPLGPPWYQHACMHPPKLSSQKPTSLLSFHKFDVGSLPQSTTIGVVKSCRVSYDKSRTELIVNNGKKRKLELVCKNNGGFLLGKLCVLDSNNEVIYSLEEPNLKYMLIIETTECPQCGVAVSKKNLKKHIRKKHSVKS</sequence>
<name>A0A1E5D047_9VIBR</name>
<evidence type="ECO:0008006" key="3">
    <source>
        <dbReference type="Google" id="ProtNLM"/>
    </source>
</evidence>
<comment type="caution">
    <text evidence="1">The sequence shown here is derived from an EMBL/GenBank/DDBJ whole genome shotgun (WGS) entry which is preliminary data.</text>
</comment>
<dbReference type="Proteomes" id="UP000094165">
    <property type="component" value="Unassembled WGS sequence"/>
</dbReference>